<feature type="compositionally biased region" description="Acidic residues" evidence="7">
    <location>
        <begin position="358"/>
        <end position="371"/>
    </location>
</feature>
<evidence type="ECO:0000259" key="9">
    <source>
        <dbReference type="PROSITE" id="PS50112"/>
    </source>
</evidence>
<evidence type="ECO:0000259" key="10">
    <source>
        <dbReference type="PROSITE" id="PS50113"/>
    </source>
</evidence>
<dbReference type="PANTHER" id="PTHR43711">
    <property type="entry name" value="TWO-COMPONENT HISTIDINE KINASE"/>
    <property type="match status" value="1"/>
</dbReference>
<accession>A0ABD5SC82</accession>
<dbReference type="InterPro" id="IPR013656">
    <property type="entry name" value="PAS_4"/>
</dbReference>
<organism evidence="11 12">
    <name type="scientific">Halorubrum tibetense</name>
    <dbReference type="NCBI Taxonomy" id="175631"/>
    <lineage>
        <taxon>Archaea</taxon>
        <taxon>Methanobacteriati</taxon>
        <taxon>Methanobacteriota</taxon>
        <taxon>Stenosarchaea group</taxon>
        <taxon>Halobacteria</taxon>
        <taxon>Halobacteriales</taxon>
        <taxon>Haloferacaceae</taxon>
        <taxon>Halorubrum</taxon>
    </lineage>
</organism>
<feature type="region of interest" description="Disordered" evidence="7">
    <location>
        <begin position="173"/>
        <end position="192"/>
    </location>
</feature>
<dbReference type="SMART" id="SM00091">
    <property type="entry name" value="PAS"/>
    <property type="match status" value="1"/>
</dbReference>
<sequence>MADRPARDRALRRYETILDSLDDAVYAIEPDGSIAYVNDRYAEMKGVDRETLIGTDIYDWVTDETAAKAKRARAELADGDRDVGVIEYDFLTADGERFPVEMRFTKVKADGETLDRVGVIRDITDRKRREESLRRKNERLDEFARVVSHDLRNPLSVAEGRLDLLEGALRELREPPGAEGSVDSDDPADSDDETAALETHVEEIAHAHGRMRQLIDDLLLLARADDDVDDGEVVDLASLATDAWRNVATAEAILDVRTDRSLSGDRSRLERLAENLFRNAIEHGGEDVTVTVGDLENGFYVADDGPGIPPDDRERVFESGYTTTPEGTGFGLRIVEQVADAHGWDARVTDATEATDAAGDEADGDDSDEDTTERGGARFEFTGVTG</sequence>
<dbReference type="EC" id="2.7.13.3" evidence="2"/>
<proteinExistence type="predicted"/>
<dbReference type="InterPro" id="IPR003594">
    <property type="entry name" value="HATPase_dom"/>
</dbReference>
<evidence type="ECO:0000256" key="6">
    <source>
        <dbReference type="ARBA" id="ARBA00023012"/>
    </source>
</evidence>
<evidence type="ECO:0000256" key="4">
    <source>
        <dbReference type="ARBA" id="ARBA00022679"/>
    </source>
</evidence>
<feature type="domain" description="Histidine kinase" evidence="8">
    <location>
        <begin position="146"/>
        <end position="349"/>
    </location>
</feature>
<evidence type="ECO:0000256" key="2">
    <source>
        <dbReference type="ARBA" id="ARBA00012438"/>
    </source>
</evidence>
<dbReference type="InterPro" id="IPR036890">
    <property type="entry name" value="HATPase_C_sf"/>
</dbReference>
<dbReference type="NCBIfam" id="TIGR00229">
    <property type="entry name" value="sensory_box"/>
    <property type="match status" value="1"/>
</dbReference>
<name>A0ABD5SC82_9EURY</name>
<dbReference type="Pfam" id="PF02518">
    <property type="entry name" value="HATPase_c"/>
    <property type="match status" value="1"/>
</dbReference>
<dbReference type="RefSeq" id="WP_379783125.1">
    <property type="nucleotide sequence ID" value="NZ_JBHSWW010000295.1"/>
</dbReference>
<feature type="domain" description="PAS" evidence="9">
    <location>
        <begin position="10"/>
        <end position="80"/>
    </location>
</feature>
<dbReference type="InterPro" id="IPR036097">
    <property type="entry name" value="HisK_dim/P_sf"/>
</dbReference>
<evidence type="ECO:0000256" key="1">
    <source>
        <dbReference type="ARBA" id="ARBA00000085"/>
    </source>
</evidence>
<dbReference type="SUPFAM" id="SSF55785">
    <property type="entry name" value="PYP-like sensor domain (PAS domain)"/>
    <property type="match status" value="1"/>
</dbReference>
<dbReference type="InterPro" id="IPR005467">
    <property type="entry name" value="His_kinase_dom"/>
</dbReference>
<keyword evidence="5" id="KW-0418">Kinase</keyword>
<comment type="catalytic activity">
    <reaction evidence="1">
        <text>ATP + protein L-histidine = ADP + protein N-phospho-L-histidine.</text>
        <dbReference type="EC" id="2.7.13.3"/>
    </reaction>
</comment>
<dbReference type="Proteomes" id="UP001596442">
    <property type="component" value="Unassembled WGS sequence"/>
</dbReference>
<dbReference type="PROSITE" id="PS50112">
    <property type="entry name" value="PAS"/>
    <property type="match status" value="1"/>
</dbReference>
<dbReference type="InterPro" id="IPR000014">
    <property type="entry name" value="PAS"/>
</dbReference>
<dbReference type="CDD" id="cd00130">
    <property type="entry name" value="PAS"/>
    <property type="match status" value="1"/>
</dbReference>
<dbReference type="InterPro" id="IPR035965">
    <property type="entry name" value="PAS-like_dom_sf"/>
</dbReference>
<dbReference type="EMBL" id="JBHSWW010000295">
    <property type="protein sequence ID" value="MFC6754552.1"/>
    <property type="molecule type" value="Genomic_DNA"/>
</dbReference>
<dbReference type="InterPro" id="IPR004358">
    <property type="entry name" value="Sig_transdc_His_kin-like_C"/>
</dbReference>
<dbReference type="Gene3D" id="3.30.450.20">
    <property type="entry name" value="PAS domain"/>
    <property type="match status" value="1"/>
</dbReference>
<feature type="compositionally biased region" description="Acidic residues" evidence="7">
    <location>
        <begin position="182"/>
        <end position="192"/>
    </location>
</feature>
<dbReference type="SMART" id="SM00086">
    <property type="entry name" value="PAC"/>
    <property type="match status" value="1"/>
</dbReference>
<evidence type="ECO:0000256" key="3">
    <source>
        <dbReference type="ARBA" id="ARBA00022553"/>
    </source>
</evidence>
<feature type="region of interest" description="Disordered" evidence="7">
    <location>
        <begin position="348"/>
        <end position="386"/>
    </location>
</feature>
<dbReference type="SUPFAM" id="SSF55874">
    <property type="entry name" value="ATPase domain of HSP90 chaperone/DNA topoisomerase II/histidine kinase"/>
    <property type="match status" value="1"/>
</dbReference>
<protein>
    <recommendedName>
        <fullName evidence="2">histidine kinase</fullName>
        <ecNumber evidence="2">2.7.13.3</ecNumber>
    </recommendedName>
</protein>
<dbReference type="CDD" id="cd00082">
    <property type="entry name" value="HisKA"/>
    <property type="match status" value="1"/>
</dbReference>
<dbReference type="SMART" id="SM00387">
    <property type="entry name" value="HATPase_c"/>
    <property type="match status" value="1"/>
</dbReference>
<dbReference type="SUPFAM" id="SSF47384">
    <property type="entry name" value="Homodimeric domain of signal transducing histidine kinase"/>
    <property type="match status" value="1"/>
</dbReference>
<evidence type="ECO:0000259" key="8">
    <source>
        <dbReference type="PROSITE" id="PS50109"/>
    </source>
</evidence>
<keyword evidence="4" id="KW-0808">Transferase</keyword>
<evidence type="ECO:0000313" key="12">
    <source>
        <dbReference type="Proteomes" id="UP001596442"/>
    </source>
</evidence>
<dbReference type="SMART" id="SM00388">
    <property type="entry name" value="HisKA"/>
    <property type="match status" value="1"/>
</dbReference>
<dbReference type="GO" id="GO:0004673">
    <property type="term" value="F:protein histidine kinase activity"/>
    <property type="evidence" value="ECO:0007669"/>
    <property type="project" value="UniProtKB-EC"/>
</dbReference>
<keyword evidence="12" id="KW-1185">Reference proteome</keyword>
<dbReference type="InterPro" id="IPR001610">
    <property type="entry name" value="PAC"/>
</dbReference>
<dbReference type="GO" id="GO:0000160">
    <property type="term" value="P:phosphorelay signal transduction system"/>
    <property type="evidence" value="ECO:0007669"/>
    <property type="project" value="UniProtKB-KW"/>
</dbReference>
<evidence type="ECO:0000256" key="5">
    <source>
        <dbReference type="ARBA" id="ARBA00022777"/>
    </source>
</evidence>
<dbReference type="Pfam" id="PF08448">
    <property type="entry name" value="PAS_4"/>
    <property type="match status" value="1"/>
</dbReference>
<comment type="caution">
    <text evidence="11">The sequence shown here is derived from an EMBL/GenBank/DDBJ whole genome shotgun (WGS) entry which is preliminary data.</text>
</comment>
<dbReference type="InterPro" id="IPR000700">
    <property type="entry name" value="PAS-assoc_C"/>
</dbReference>
<dbReference type="PANTHER" id="PTHR43711:SF1">
    <property type="entry name" value="HISTIDINE KINASE 1"/>
    <property type="match status" value="1"/>
</dbReference>
<dbReference type="Pfam" id="PF00512">
    <property type="entry name" value="HisKA"/>
    <property type="match status" value="1"/>
</dbReference>
<dbReference type="PRINTS" id="PR00344">
    <property type="entry name" value="BCTRLSENSOR"/>
</dbReference>
<dbReference type="InterPro" id="IPR050736">
    <property type="entry name" value="Sensor_HK_Regulatory"/>
</dbReference>
<keyword evidence="3" id="KW-0597">Phosphoprotein</keyword>
<dbReference type="Gene3D" id="3.30.565.10">
    <property type="entry name" value="Histidine kinase-like ATPase, C-terminal domain"/>
    <property type="match status" value="1"/>
</dbReference>
<reference evidence="11 12" key="1">
    <citation type="journal article" date="2019" name="Int. J. Syst. Evol. Microbiol.">
        <title>The Global Catalogue of Microorganisms (GCM) 10K type strain sequencing project: providing services to taxonomists for standard genome sequencing and annotation.</title>
        <authorList>
            <consortium name="The Broad Institute Genomics Platform"/>
            <consortium name="The Broad Institute Genome Sequencing Center for Infectious Disease"/>
            <person name="Wu L."/>
            <person name="Ma J."/>
        </authorList>
    </citation>
    <scope>NUCLEOTIDE SEQUENCE [LARGE SCALE GENOMIC DNA]</scope>
    <source>
        <strain evidence="11 12">CGMCC 1.3239</strain>
    </source>
</reference>
<gene>
    <name evidence="11" type="ORF">ACFQEU_13955</name>
</gene>
<dbReference type="AlphaFoldDB" id="A0ABD5SC82"/>
<dbReference type="PROSITE" id="PS50113">
    <property type="entry name" value="PAC"/>
    <property type="match status" value="1"/>
</dbReference>
<evidence type="ECO:0000313" key="11">
    <source>
        <dbReference type="EMBL" id="MFC6754552.1"/>
    </source>
</evidence>
<dbReference type="Gene3D" id="1.10.287.130">
    <property type="match status" value="1"/>
</dbReference>
<dbReference type="CDD" id="cd00075">
    <property type="entry name" value="HATPase"/>
    <property type="match status" value="1"/>
</dbReference>
<feature type="domain" description="PAC" evidence="10">
    <location>
        <begin position="84"/>
        <end position="135"/>
    </location>
</feature>
<keyword evidence="6" id="KW-0902">Two-component regulatory system</keyword>
<dbReference type="InterPro" id="IPR003661">
    <property type="entry name" value="HisK_dim/P_dom"/>
</dbReference>
<evidence type="ECO:0000256" key="7">
    <source>
        <dbReference type="SAM" id="MobiDB-lite"/>
    </source>
</evidence>
<dbReference type="PROSITE" id="PS50109">
    <property type="entry name" value="HIS_KIN"/>
    <property type="match status" value="1"/>
</dbReference>